<dbReference type="EMBL" id="NBSK02000005">
    <property type="protein sequence ID" value="KAJ0203203.1"/>
    <property type="molecule type" value="Genomic_DNA"/>
</dbReference>
<keyword evidence="3" id="KW-1185">Reference proteome</keyword>
<comment type="caution">
    <text evidence="2">The sequence shown here is derived from an EMBL/GenBank/DDBJ whole genome shotgun (WGS) entry which is preliminary data.</text>
</comment>
<name>A0A9R1VBR9_LACSA</name>
<reference evidence="2 3" key="1">
    <citation type="journal article" date="2017" name="Nat. Commun.">
        <title>Genome assembly with in vitro proximity ligation data and whole-genome triplication in lettuce.</title>
        <authorList>
            <person name="Reyes-Chin-Wo S."/>
            <person name="Wang Z."/>
            <person name="Yang X."/>
            <person name="Kozik A."/>
            <person name="Arikit S."/>
            <person name="Song C."/>
            <person name="Xia L."/>
            <person name="Froenicke L."/>
            <person name="Lavelle D.O."/>
            <person name="Truco M.J."/>
            <person name="Xia R."/>
            <person name="Zhu S."/>
            <person name="Xu C."/>
            <person name="Xu H."/>
            <person name="Xu X."/>
            <person name="Cox K."/>
            <person name="Korf I."/>
            <person name="Meyers B.C."/>
            <person name="Michelmore R.W."/>
        </authorList>
    </citation>
    <scope>NUCLEOTIDE SEQUENCE [LARGE SCALE GENOMIC DNA]</scope>
    <source>
        <strain evidence="3">cv. Salinas</strain>
        <tissue evidence="2">Seedlings</tissue>
    </source>
</reference>
<keyword evidence="1" id="KW-1133">Transmembrane helix</keyword>
<keyword evidence="1" id="KW-0812">Transmembrane</keyword>
<dbReference type="AlphaFoldDB" id="A0A9R1VBR9"/>
<proteinExistence type="predicted"/>
<evidence type="ECO:0000256" key="1">
    <source>
        <dbReference type="SAM" id="Phobius"/>
    </source>
</evidence>
<evidence type="ECO:0000313" key="3">
    <source>
        <dbReference type="Proteomes" id="UP000235145"/>
    </source>
</evidence>
<organism evidence="2 3">
    <name type="scientific">Lactuca sativa</name>
    <name type="common">Garden lettuce</name>
    <dbReference type="NCBI Taxonomy" id="4236"/>
    <lineage>
        <taxon>Eukaryota</taxon>
        <taxon>Viridiplantae</taxon>
        <taxon>Streptophyta</taxon>
        <taxon>Embryophyta</taxon>
        <taxon>Tracheophyta</taxon>
        <taxon>Spermatophyta</taxon>
        <taxon>Magnoliopsida</taxon>
        <taxon>eudicotyledons</taxon>
        <taxon>Gunneridae</taxon>
        <taxon>Pentapetalae</taxon>
        <taxon>asterids</taxon>
        <taxon>campanulids</taxon>
        <taxon>Asterales</taxon>
        <taxon>Asteraceae</taxon>
        <taxon>Cichorioideae</taxon>
        <taxon>Cichorieae</taxon>
        <taxon>Lactucinae</taxon>
        <taxon>Lactuca</taxon>
    </lineage>
</organism>
<accession>A0A9R1VBR9</accession>
<sequence length="88" mass="10406">MFPCHLNTRHASPLNRLSFPFAFIFPLIYDFFFVFSLLPRILWFVGAVIFERSFVCRIASLSICCFIYFLSVGVFYVFIYFDDVFCAL</sequence>
<keyword evidence="1" id="KW-0472">Membrane</keyword>
<gene>
    <name evidence="2" type="ORF">LSAT_V11C500240110</name>
</gene>
<evidence type="ECO:0000313" key="2">
    <source>
        <dbReference type="EMBL" id="KAJ0203203.1"/>
    </source>
</evidence>
<feature type="transmembrane region" description="Helical" evidence="1">
    <location>
        <begin position="54"/>
        <end position="81"/>
    </location>
</feature>
<feature type="transmembrane region" description="Helical" evidence="1">
    <location>
        <begin position="20"/>
        <end position="42"/>
    </location>
</feature>
<protein>
    <submittedName>
        <fullName evidence="2">Uncharacterized protein</fullName>
    </submittedName>
</protein>
<dbReference type="Proteomes" id="UP000235145">
    <property type="component" value="Unassembled WGS sequence"/>
</dbReference>